<evidence type="ECO:0000256" key="1">
    <source>
        <dbReference type="ARBA" id="ARBA00022679"/>
    </source>
</evidence>
<dbReference type="InterPro" id="IPR001584">
    <property type="entry name" value="Integrase_cat-core"/>
</dbReference>
<feature type="non-terminal residue" evidence="8">
    <location>
        <position position="1"/>
    </location>
</feature>
<keyword evidence="3" id="KW-0540">Nuclease</keyword>
<evidence type="ECO:0000259" key="7">
    <source>
        <dbReference type="PROSITE" id="PS50994"/>
    </source>
</evidence>
<dbReference type="InterPro" id="IPR012337">
    <property type="entry name" value="RNaseH-like_sf"/>
</dbReference>
<dbReference type="Pfam" id="PF00665">
    <property type="entry name" value="rve"/>
    <property type="match status" value="1"/>
</dbReference>
<dbReference type="GO" id="GO:0003964">
    <property type="term" value="F:RNA-directed DNA polymerase activity"/>
    <property type="evidence" value="ECO:0007669"/>
    <property type="project" value="UniProtKB-KW"/>
</dbReference>
<evidence type="ECO:0000313" key="8">
    <source>
        <dbReference type="EMBL" id="NXD06397.1"/>
    </source>
</evidence>
<feature type="non-terminal residue" evidence="8">
    <location>
        <position position="60"/>
    </location>
</feature>
<dbReference type="GO" id="GO:0016787">
    <property type="term" value="F:hydrolase activity"/>
    <property type="evidence" value="ECO:0007669"/>
    <property type="project" value="UniProtKB-KW"/>
</dbReference>
<keyword evidence="5" id="KW-0378">Hydrolase</keyword>
<accession>A0A851SV79</accession>
<evidence type="ECO:0000256" key="5">
    <source>
        <dbReference type="ARBA" id="ARBA00022801"/>
    </source>
</evidence>
<keyword evidence="1" id="KW-0808">Transferase</keyword>
<keyword evidence="6" id="KW-0695">RNA-directed DNA polymerase</keyword>
<dbReference type="EMBL" id="WBNA01000007">
    <property type="protein sequence ID" value="NXD06397.1"/>
    <property type="molecule type" value="Genomic_DNA"/>
</dbReference>
<dbReference type="GO" id="GO:0015074">
    <property type="term" value="P:DNA integration"/>
    <property type="evidence" value="ECO:0007669"/>
    <property type="project" value="InterPro"/>
</dbReference>
<dbReference type="AlphaFoldDB" id="A0A851SV79"/>
<keyword evidence="9" id="KW-1185">Reference proteome</keyword>
<keyword evidence="2" id="KW-0548">Nucleotidyltransferase</keyword>
<evidence type="ECO:0000256" key="4">
    <source>
        <dbReference type="ARBA" id="ARBA00022759"/>
    </source>
</evidence>
<dbReference type="PANTHER" id="PTHR41694">
    <property type="entry name" value="ENDOGENOUS RETROVIRUS GROUP K MEMBER POL PROTEIN"/>
    <property type="match status" value="1"/>
</dbReference>
<evidence type="ECO:0000256" key="2">
    <source>
        <dbReference type="ARBA" id="ARBA00022695"/>
    </source>
</evidence>
<protein>
    <submittedName>
        <fullName evidence="8">POK6 protein</fullName>
    </submittedName>
</protein>
<comment type="caution">
    <text evidence="8">The sequence shown here is derived from an EMBL/GenBank/DDBJ whole genome shotgun (WGS) entry which is preliminary data.</text>
</comment>
<name>A0A851SV79_9AVES</name>
<evidence type="ECO:0000256" key="6">
    <source>
        <dbReference type="ARBA" id="ARBA00022918"/>
    </source>
</evidence>
<dbReference type="PROSITE" id="PS50994">
    <property type="entry name" value="INTEGRASE"/>
    <property type="match status" value="1"/>
</dbReference>
<dbReference type="Gene3D" id="3.30.420.10">
    <property type="entry name" value="Ribonuclease H-like superfamily/Ribonuclease H"/>
    <property type="match status" value="1"/>
</dbReference>
<dbReference type="SUPFAM" id="SSF53098">
    <property type="entry name" value="Ribonuclease H-like"/>
    <property type="match status" value="1"/>
</dbReference>
<reference evidence="9" key="1">
    <citation type="submission" date="2023-07" db="EMBL/GenBank/DDBJ databases">
        <title>Bird 10,000 Genomes (B10K) Project - Family phase.</title>
        <authorList>
            <person name="Zhang G."/>
        </authorList>
    </citation>
    <scope>NUCLEOTIDE SEQUENCE [LARGE SCALE GENOMIC DNA]</scope>
</reference>
<dbReference type="GO" id="GO:0035613">
    <property type="term" value="F:RNA stem-loop binding"/>
    <property type="evidence" value="ECO:0007669"/>
    <property type="project" value="TreeGrafter"/>
</dbReference>
<gene>
    <name evidence="8" type="primary">Ervk6</name>
    <name evidence="8" type="ORF">NOTNIG_R14549</name>
</gene>
<evidence type="ECO:0000256" key="3">
    <source>
        <dbReference type="ARBA" id="ARBA00022722"/>
    </source>
</evidence>
<keyword evidence="4" id="KW-0255">Endonuclease</keyword>
<proteinExistence type="predicted"/>
<dbReference type="Proteomes" id="UP000661971">
    <property type="component" value="Unassembled WGS sequence"/>
</dbReference>
<dbReference type="InterPro" id="IPR036397">
    <property type="entry name" value="RNaseH_sf"/>
</dbReference>
<evidence type="ECO:0000313" key="9">
    <source>
        <dbReference type="Proteomes" id="UP000661971"/>
    </source>
</evidence>
<organism evidence="8 9">
    <name type="scientific">Nothocercus nigrocapillus</name>
    <dbReference type="NCBI Taxonomy" id="1977171"/>
    <lineage>
        <taxon>Eukaryota</taxon>
        <taxon>Metazoa</taxon>
        <taxon>Chordata</taxon>
        <taxon>Craniata</taxon>
        <taxon>Vertebrata</taxon>
        <taxon>Euteleostomi</taxon>
        <taxon>Archelosauria</taxon>
        <taxon>Archosauria</taxon>
        <taxon>Dinosauria</taxon>
        <taxon>Saurischia</taxon>
        <taxon>Theropoda</taxon>
        <taxon>Coelurosauria</taxon>
        <taxon>Aves</taxon>
        <taxon>Palaeognathae</taxon>
        <taxon>Tinamiformes</taxon>
        <taxon>Tinamidae</taxon>
        <taxon>Nothocercus</taxon>
    </lineage>
</organism>
<dbReference type="GO" id="GO:0004519">
    <property type="term" value="F:endonuclease activity"/>
    <property type="evidence" value="ECO:0007669"/>
    <property type="project" value="UniProtKB-KW"/>
</dbReference>
<feature type="domain" description="Integrase catalytic" evidence="7">
    <location>
        <begin position="1"/>
        <end position="60"/>
    </location>
</feature>
<sequence length="60" mass="6700">RHFIMAFAMLGVPKTIKTDNGPAYIAQKMQIFFQQWGIQHITGIPHSPTGQGIIEHTHGT</sequence>
<dbReference type="PANTHER" id="PTHR41694:SF3">
    <property type="entry name" value="RNA-DIRECTED DNA POLYMERASE-RELATED"/>
    <property type="match status" value="1"/>
</dbReference>